<dbReference type="EMBL" id="HBUE01228365">
    <property type="protein sequence ID" value="CAG6543339.1"/>
    <property type="molecule type" value="Transcribed_RNA"/>
</dbReference>
<sequence length="132" mass="14285">MGHRPCNGTRPRVPQAVGLRTRRRTDLGQDEPAAADNPHRSDRPLAEPRQGALPGGHEGQPAEPEPRPGLRRHRGGSARHLAQTGRNLRHHRAAQPGHAEDRAVWKAAQRAAELDHARQSVGRHPVGGSGAD</sequence>
<accession>A0A8D8PB46</accession>
<dbReference type="EMBL" id="HBUE01335123">
    <property type="protein sequence ID" value="CAG6595459.1"/>
    <property type="molecule type" value="Transcribed_RNA"/>
</dbReference>
<dbReference type="AlphaFoldDB" id="A0A8D8PB46"/>
<feature type="compositionally biased region" description="Basic and acidic residues" evidence="1">
    <location>
        <begin position="37"/>
        <end position="46"/>
    </location>
</feature>
<organism evidence="2">
    <name type="scientific">Culex pipiens</name>
    <name type="common">House mosquito</name>
    <dbReference type="NCBI Taxonomy" id="7175"/>
    <lineage>
        <taxon>Eukaryota</taxon>
        <taxon>Metazoa</taxon>
        <taxon>Ecdysozoa</taxon>
        <taxon>Arthropoda</taxon>
        <taxon>Hexapoda</taxon>
        <taxon>Insecta</taxon>
        <taxon>Pterygota</taxon>
        <taxon>Neoptera</taxon>
        <taxon>Endopterygota</taxon>
        <taxon>Diptera</taxon>
        <taxon>Nematocera</taxon>
        <taxon>Culicoidea</taxon>
        <taxon>Culicidae</taxon>
        <taxon>Culicinae</taxon>
        <taxon>Culicini</taxon>
        <taxon>Culex</taxon>
        <taxon>Culex</taxon>
    </lineage>
</organism>
<evidence type="ECO:0000256" key="1">
    <source>
        <dbReference type="SAM" id="MobiDB-lite"/>
    </source>
</evidence>
<feature type="region of interest" description="Disordered" evidence="1">
    <location>
        <begin position="1"/>
        <end position="132"/>
    </location>
</feature>
<dbReference type="EMBL" id="HBUE01228364">
    <property type="protein sequence ID" value="CAG6543337.1"/>
    <property type="molecule type" value="Transcribed_RNA"/>
</dbReference>
<proteinExistence type="predicted"/>
<evidence type="ECO:0000313" key="2">
    <source>
        <dbReference type="EMBL" id="CAG6595461.1"/>
    </source>
</evidence>
<reference evidence="2" key="1">
    <citation type="submission" date="2021-05" db="EMBL/GenBank/DDBJ databases">
        <authorList>
            <person name="Alioto T."/>
            <person name="Alioto T."/>
            <person name="Gomez Garrido J."/>
        </authorList>
    </citation>
    <scope>NUCLEOTIDE SEQUENCE</scope>
</reference>
<name>A0A8D8PB46_CULPI</name>
<protein>
    <submittedName>
        <fullName evidence="2">(northern house mosquito) hypothetical protein</fullName>
    </submittedName>
</protein>
<dbReference type="EMBL" id="HBUE01335124">
    <property type="protein sequence ID" value="CAG6595461.1"/>
    <property type="molecule type" value="Transcribed_RNA"/>
</dbReference>